<dbReference type="EMBL" id="JAHRIP010002084">
    <property type="protein sequence ID" value="MEQ2280734.1"/>
    <property type="molecule type" value="Genomic_DNA"/>
</dbReference>
<evidence type="ECO:0000313" key="1">
    <source>
        <dbReference type="EMBL" id="MEQ2280734.1"/>
    </source>
</evidence>
<sequence>MFKVKRDFSDFCSDISVFLSFNMKTIMIKFKLGYIWFCRSDLVIRLCLINGCSSMFRPEKKTQQCLLPSLYLLSLHLVQLVSPVKPTVCAGHRQSHQEIDALPNSFGASQFAFQSKTVTYIVFISSIKGPNANAFRHAFYDLTDFLQNVSFESYLSVPQSFKKHKMCILIGNRSDMFQSV</sequence>
<dbReference type="Proteomes" id="UP001469553">
    <property type="component" value="Unassembled WGS sequence"/>
</dbReference>
<protein>
    <submittedName>
        <fullName evidence="1">Uncharacterized protein</fullName>
    </submittedName>
</protein>
<keyword evidence="2" id="KW-1185">Reference proteome</keyword>
<accession>A0ABV0XGY9</accession>
<comment type="caution">
    <text evidence="1">The sequence shown here is derived from an EMBL/GenBank/DDBJ whole genome shotgun (WGS) entry which is preliminary data.</text>
</comment>
<proteinExistence type="predicted"/>
<name>A0ABV0XGY9_9TELE</name>
<reference evidence="1 2" key="1">
    <citation type="submission" date="2021-06" db="EMBL/GenBank/DDBJ databases">
        <authorList>
            <person name="Palmer J.M."/>
        </authorList>
    </citation>
    <scope>NUCLEOTIDE SEQUENCE [LARGE SCALE GENOMIC DNA]</scope>
    <source>
        <strain evidence="1 2">AS_MEX2019</strain>
        <tissue evidence="1">Muscle</tissue>
    </source>
</reference>
<evidence type="ECO:0000313" key="2">
    <source>
        <dbReference type="Proteomes" id="UP001469553"/>
    </source>
</evidence>
<organism evidence="1 2">
    <name type="scientific">Ameca splendens</name>
    <dbReference type="NCBI Taxonomy" id="208324"/>
    <lineage>
        <taxon>Eukaryota</taxon>
        <taxon>Metazoa</taxon>
        <taxon>Chordata</taxon>
        <taxon>Craniata</taxon>
        <taxon>Vertebrata</taxon>
        <taxon>Euteleostomi</taxon>
        <taxon>Actinopterygii</taxon>
        <taxon>Neopterygii</taxon>
        <taxon>Teleostei</taxon>
        <taxon>Neoteleostei</taxon>
        <taxon>Acanthomorphata</taxon>
        <taxon>Ovalentaria</taxon>
        <taxon>Atherinomorphae</taxon>
        <taxon>Cyprinodontiformes</taxon>
        <taxon>Goodeidae</taxon>
        <taxon>Ameca</taxon>
    </lineage>
</organism>
<gene>
    <name evidence="1" type="ORF">AMECASPLE_022981</name>
</gene>